<name>A0A5C6D464_9BACT</name>
<evidence type="ECO:0000256" key="2">
    <source>
        <dbReference type="SAM" id="MobiDB-lite"/>
    </source>
</evidence>
<evidence type="ECO:0000313" key="3">
    <source>
        <dbReference type="EMBL" id="TWU30865.1"/>
    </source>
</evidence>
<proteinExistence type="predicted"/>
<sequence>MSKFHTLRRTKRLQALSIVILNTIHQDRSEGFRSCLPDLRLRGIKRLNRLNQDGFDNHGVERGHKVVRSPCRQSQTAFVRFFLIRDSLNGLWFGIVGRSLFTPTEVPMRLFRSAIRFSALLALIAFIQAAPTWAESIAGQATHKQVGVIAIADEGNPLPINAFCLDQSGTIVVACGQGPGEIRLVNDDGEILKAWEMDVKPEAVNVAEDGTILVGGEGKLFRFDAEGKQLQQADSPHAMALRAKTDQLRKEAIARLTRGRPSLASQVQLYEGMVEQIEEKKKTKELNAQEERLLELLPDMIRDFKEKIASQEEEEGKKGNQKDEGPSEEAISKQIDMMLRSKMKISSVTSCGDQVFVATGAATGYGYCIWKTDADFAGGELVVEGLRGCCGQMDVQGCKEGLYVAENSRFRVVHFDVEGAEITSWGERDREGLDGFTSCCNPMNVCFNANGDVFTAEASTGRIKRFTSDGEFLSYVGDVDLVPGCKNVSIAVSPDNDKVYMLDLTRNHIVKMQARPEGEIDSEPTETDEGSEKPAGTAAQPQREKSLSGALLDSLLSVLGGGS</sequence>
<evidence type="ECO:0000313" key="4">
    <source>
        <dbReference type="Proteomes" id="UP000319143"/>
    </source>
</evidence>
<dbReference type="EMBL" id="SJPV01000020">
    <property type="protein sequence ID" value="TWU30865.1"/>
    <property type="molecule type" value="Genomic_DNA"/>
</dbReference>
<dbReference type="InterPro" id="IPR011042">
    <property type="entry name" value="6-blade_b-propeller_TolB-like"/>
</dbReference>
<dbReference type="Proteomes" id="UP000319143">
    <property type="component" value="Unassembled WGS sequence"/>
</dbReference>
<dbReference type="Gene3D" id="2.120.10.30">
    <property type="entry name" value="TolB, C-terminal domain"/>
    <property type="match status" value="1"/>
</dbReference>
<feature type="region of interest" description="Disordered" evidence="2">
    <location>
        <begin position="512"/>
        <end position="546"/>
    </location>
</feature>
<dbReference type="SUPFAM" id="SSF63829">
    <property type="entry name" value="Calcium-dependent phosphotriesterase"/>
    <property type="match status" value="1"/>
</dbReference>
<feature type="coiled-coil region" evidence="1">
    <location>
        <begin position="267"/>
        <end position="294"/>
    </location>
</feature>
<organism evidence="3 4">
    <name type="scientific">Novipirellula artificiosorum</name>
    <dbReference type="NCBI Taxonomy" id="2528016"/>
    <lineage>
        <taxon>Bacteria</taxon>
        <taxon>Pseudomonadati</taxon>
        <taxon>Planctomycetota</taxon>
        <taxon>Planctomycetia</taxon>
        <taxon>Pirellulales</taxon>
        <taxon>Pirellulaceae</taxon>
        <taxon>Novipirellula</taxon>
    </lineage>
</organism>
<keyword evidence="1" id="KW-0175">Coiled coil</keyword>
<feature type="region of interest" description="Disordered" evidence="2">
    <location>
        <begin position="310"/>
        <end position="329"/>
    </location>
</feature>
<protein>
    <submittedName>
        <fullName evidence="3">SMP-30/Gluconolaconase/LRE-like region</fullName>
    </submittedName>
</protein>
<gene>
    <name evidence="3" type="ORF">Poly41_65590</name>
</gene>
<feature type="compositionally biased region" description="Acidic residues" evidence="2">
    <location>
        <begin position="519"/>
        <end position="529"/>
    </location>
</feature>
<accession>A0A5C6D464</accession>
<dbReference type="AlphaFoldDB" id="A0A5C6D464"/>
<reference evidence="3 4" key="1">
    <citation type="submission" date="2019-02" db="EMBL/GenBank/DDBJ databases">
        <title>Deep-cultivation of Planctomycetes and their phenomic and genomic characterization uncovers novel biology.</title>
        <authorList>
            <person name="Wiegand S."/>
            <person name="Jogler M."/>
            <person name="Boedeker C."/>
            <person name="Pinto D."/>
            <person name="Vollmers J."/>
            <person name="Rivas-Marin E."/>
            <person name="Kohn T."/>
            <person name="Peeters S.H."/>
            <person name="Heuer A."/>
            <person name="Rast P."/>
            <person name="Oberbeckmann S."/>
            <person name="Bunk B."/>
            <person name="Jeske O."/>
            <person name="Meyerdierks A."/>
            <person name="Storesund J.E."/>
            <person name="Kallscheuer N."/>
            <person name="Luecker S."/>
            <person name="Lage O.M."/>
            <person name="Pohl T."/>
            <person name="Merkel B.J."/>
            <person name="Hornburger P."/>
            <person name="Mueller R.-W."/>
            <person name="Bruemmer F."/>
            <person name="Labrenz M."/>
            <person name="Spormann A.M."/>
            <person name="Op Den Camp H."/>
            <person name="Overmann J."/>
            <person name="Amann R."/>
            <person name="Jetten M.S.M."/>
            <person name="Mascher T."/>
            <person name="Medema M.H."/>
            <person name="Devos D.P."/>
            <person name="Kaster A.-K."/>
            <person name="Ovreas L."/>
            <person name="Rohde M."/>
            <person name="Galperin M.Y."/>
            <person name="Jogler C."/>
        </authorList>
    </citation>
    <scope>NUCLEOTIDE SEQUENCE [LARGE SCALE GENOMIC DNA]</scope>
    <source>
        <strain evidence="3 4">Poly41</strain>
    </source>
</reference>
<keyword evidence="4" id="KW-1185">Reference proteome</keyword>
<evidence type="ECO:0000256" key="1">
    <source>
        <dbReference type="SAM" id="Coils"/>
    </source>
</evidence>
<feature type="compositionally biased region" description="Basic and acidic residues" evidence="2">
    <location>
        <begin position="310"/>
        <end position="325"/>
    </location>
</feature>
<comment type="caution">
    <text evidence="3">The sequence shown here is derived from an EMBL/GenBank/DDBJ whole genome shotgun (WGS) entry which is preliminary data.</text>
</comment>